<comment type="caution">
    <text evidence="7">The sequence shown here is derived from an EMBL/GenBank/DDBJ whole genome shotgun (WGS) entry which is preliminary data.</text>
</comment>
<keyword evidence="3 5" id="KW-1133">Transmembrane helix</keyword>
<evidence type="ECO:0000313" key="7">
    <source>
        <dbReference type="EMBL" id="PSJ46067.1"/>
    </source>
</evidence>
<feature type="transmembrane region" description="Helical" evidence="5">
    <location>
        <begin position="208"/>
        <end position="230"/>
    </location>
</feature>
<keyword evidence="4 5" id="KW-0472">Membrane</keyword>
<evidence type="ECO:0000256" key="1">
    <source>
        <dbReference type="ARBA" id="ARBA00004141"/>
    </source>
</evidence>
<dbReference type="RefSeq" id="WP_106728685.1">
    <property type="nucleotide sequence ID" value="NZ_PXYG01000002.1"/>
</dbReference>
<comment type="subcellular location">
    <subcellularLocation>
        <location evidence="1">Membrane</location>
        <topology evidence="1">Multi-pass membrane protein</topology>
    </subcellularLocation>
</comment>
<evidence type="ECO:0000313" key="8">
    <source>
        <dbReference type="Proteomes" id="UP000240243"/>
    </source>
</evidence>
<evidence type="ECO:0000256" key="4">
    <source>
        <dbReference type="ARBA" id="ARBA00023136"/>
    </source>
</evidence>
<evidence type="ECO:0000256" key="5">
    <source>
        <dbReference type="SAM" id="Phobius"/>
    </source>
</evidence>
<dbReference type="NCBIfam" id="TIGR00367">
    <property type="entry name" value="calcium/sodium antiporter"/>
    <property type="match status" value="1"/>
</dbReference>
<dbReference type="Pfam" id="PF01699">
    <property type="entry name" value="Na_Ca_ex"/>
    <property type="match status" value="2"/>
</dbReference>
<dbReference type="AlphaFoldDB" id="A0A2P7R777"/>
<dbReference type="PANTHER" id="PTHR10846:SF8">
    <property type="entry name" value="INNER MEMBRANE PROTEIN YRBG"/>
    <property type="match status" value="1"/>
</dbReference>
<feature type="domain" description="Sodium/calcium exchanger membrane region" evidence="6">
    <location>
        <begin position="173"/>
        <end position="318"/>
    </location>
</feature>
<feature type="transmembrane region" description="Helical" evidence="5">
    <location>
        <begin position="173"/>
        <end position="196"/>
    </location>
</feature>
<dbReference type="InterPro" id="IPR044880">
    <property type="entry name" value="NCX_ion-bd_dom_sf"/>
</dbReference>
<feature type="transmembrane region" description="Helical" evidence="5">
    <location>
        <begin position="129"/>
        <end position="145"/>
    </location>
</feature>
<dbReference type="GO" id="GO:0005262">
    <property type="term" value="F:calcium channel activity"/>
    <property type="evidence" value="ECO:0007669"/>
    <property type="project" value="TreeGrafter"/>
</dbReference>
<dbReference type="EMBL" id="PXYG01000002">
    <property type="protein sequence ID" value="PSJ46067.1"/>
    <property type="molecule type" value="Genomic_DNA"/>
</dbReference>
<dbReference type="GO" id="GO:0006874">
    <property type="term" value="P:intracellular calcium ion homeostasis"/>
    <property type="evidence" value="ECO:0007669"/>
    <property type="project" value="TreeGrafter"/>
</dbReference>
<feature type="domain" description="Sodium/calcium exchanger membrane region" evidence="6">
    <location>
        <begin position="4"/>
        <end position="144"/>
    </location>
</feature>
<sequence>MLMSLAAIVLGLAVLVWSADRFVDGASATARYAGMPPLLIGMVIVGFGTSAPEIVVSIISALEGNPGLALGNAYGSNIANIGLILGITALISPIAVHSQVLRKELPILLLITLLSLGLLWNGWLARTDALVLLGVFVLLMAWSIIQGMRDGNDAMAADEAKELDENRMTLKQALFWLVAGLVLLIISSRILVWGAVNVAQSFGVSDLIIGLTIVAVGTSLPELASSIAAIRKNEHDLAIGNVIGSNLFNTLAVVGLAGIIHPLEVAAEVISRDFMVMGALTLSLFVLGYGFKEGRQGRINRVEGGLLLLAYGGYTTWLALGVLTAA</sequence>
<name>A0A2P7R777_9GAMM</name>
<dbReference type="Gene3D" id="1.20.1420.30">
    <property type="entry name" value="NCX, central ion-binding region"/>
    <property type="match status" value="2"/>
</dbReference>
<dbReference type="OrthoDB" id="9794225at2"/>
<keyword evidence="2 5" id="KW-0812">Transmembrane</keyword>
<protein>
    <submittedName>
        <fullName evidence="7">Calcium/sodium antiporter</fullName>
    </submittedName>
</protein>
<gene>
    <name evidence="7" type="ORF">C7H85_05325</name>
</gene>
<evidence type="ECO:0000256" key="2">
    <source>
        <dbReference type="ARBA" id="ARBA00022692"/>
    </source>
</evidence>
<feature type="transmembrane region" description="Helical" evidence="5">
    <location>
        <begin position="78"/>
        <end position="96"/>
    </location>
</feature>
<dbReference type="InterPro" id="IPR004837">
    <property type="entry name" value="NaCa_Exmemb"/>
</dbReference>
<evidence type="ECO:0000256" key="3">
    <source>
        <dbReference type="ARBA" id="ARBA00022989"/>
    </source>
</evidence>
<dbReference type="InterPro" id="IPR004481">
    <property type="entry name" value="K/Na/Ca-exchanger"/>
</dbReference>
<feature type="transmembrane region" description="Helical" evidence="5">
    <location>
        <begin position="242"/>
        <end position="262"/>
    </location>
</feature>
<dbReference type="GO" id="GO:0005886">
    <property type="term" value="C:plasma membrane"/>
    <property type="evidence" value="ECO:0007669"/>
    <property type="project" value="TreeGrafter"/>
</dbReference>
<dbReference type="GO" id="GO:0008273">
    <property type="term" value="F:calcium, potassium:sodium antiporter activity"/>
    <property type="evidence" value="ECO:0007669"/>
    <property type="project" value="TreeGrafter"/>
</dbReference>
<feature type="transmembrane region" description="Helical" evidence="5">
    <location>
        <begin position="304"/>
        <end position="325"/>
    </location>
</feature>
<feature type="transmembrane region" description="Helical" evidence="5">
    <location>
        <begin position="274"/>
        <end position="292"/>
    </location>
</feature>
<keyword evidence="8" id="KW-1185">Reference proteome</keyword>
<dbReference type="PANTHER" id="PTHR10846">
    <property type="entry name" value="SODIUM/POTASSIUM/CALCIUM EXCHANGER"/>
    <property type="match status" value="1"/>
</dbReference>
<accession>A0A2P7R777</accession>
<proteinExistence type="predicted"/>
<evidence type="ECO:0000259" key="6">
    <source>
        <dbReference type="Pfam" id="PF01699"/>
    </source>
</evidence>
<dbReference type="Proteomes" id="UP000240243">
    <property type="component" value="Unassembled WGS sequence"/>
</dbReference>
<reference evidence="7 8" key="1">
    <citation type="submission" date="2018-03" db="EMBL/GenBank/DDBJ databases">
        <title>The draft genome of Zobellella sp. 59N8.</title>
        <authorList>
            <person name="Liu L."/>
            <person name="Li L."/>
            <person name="Zhang X."/>
            <person name="Liang L."/>
            <person name="Wang T."/>
        </authorList>
    </citation>
    <scope>NUCLEOTIDE SEQUENCE [LARGE SCALE GENOMIC DNA]</scope>
    <source>
        <strain evidence="7 8">59N8</strain>
    </source>
</reference>
<organism evidence="7 8">
    <name type="scientific">Zobellella endophytica</name>
    <dbReference type="NCBI Taxonomy" id="2116700"/>
    <lineage>
        <taxon>Bacteria</taxon>
        <taxon>Pseudomonadati</taxon>
        <taxon>Pseudomonadota</taxon>
        <taxon>Gammaproteobacteria</taxon>
        <taxon>Aeromonadales</taxon>
        <taxon>Aeromonadaceae</taxon>
        <taxon>Zobellella</taxon>
    </lineage>
</organism>